<comment type="catalytic activity">
    <reaction evidence="1">
        <text>ATP + protein L-histidine = ADP + protein N-phospho-L-histidine.</text>
        <dbReference type="EC" id="2.7.13.3"/>
    </reaction>
</comment>
<keyword evidence="6" id="KW-1133">Transmembrane helix</keyword>
<feature type="transmembrane region" description="Helical" evidence="6">
    <location>
        <begin position="7"/>
        <end position="30"/>
    </location>
</feature>
<dbReference type="SMART" id="SM00086">
    <property type="entry name" value="PAC"/>
    <property type="match status" value="2"/>
</dbReference>
<organism evidence="9 10">
    <name type="scientific">Mucilaginibacter gynuensis</name>
    <dbReference type="NCBI Taxonomy" id="1302236"/>
    <lineage>
        <taxon>Bacteria</taxon>
        <taxon>Pseudomonadati</taxon>
        <taxon>Bacteroidota</taxon>
        <taxon>Sphingobacteriia</taxon>
        <taxon>Sphingobacteriales</taxon>
        <taxon>Sphingobacteriaceae</taxon>
        <taxon>Mucilaginibacter</taxon>
    </lineage>
</organism>
<sequence>MSGALRISLIFLFIGLLWVTLSDALAFYFIDDKTTLQQVNLYKGYFFMIVISVLLHSMVKSNNKLLLKKTKFIADAEELAHIGGWEYFPTERRMVISKELRRILKIANHKSDFDVTDVADYVHPDDIKLVRDKFSAAVTNHTNLRLVHRAITGDEQVLFVEQIAKIEYADGLPYLVRGTVQDITQTIELRDTLAKTSQENQHLLDIMSKIKSMVIITDKNGLVTWINPAFTKRTGYTLEDMAGKRPSQILHGPETSAEAFNAIQQDIINERYTKVEILNYTKTGEKYWVEVNITPIVTDNRLSGFITIQVDITEKKAYQEKLQHQNTLLNEVAWMTSHEIRKPVASILALAELSKHASSREEKDEYVDVLVSCVEDLDNIVRHFTAKINTIEQNKQAE</sequence>
<dbReference type="Pfam" id="PF00512">
    <property type="entry name" value="HisKA"/>
    <property type="match status" value="1"/>
</dbReference>
<keyword evidence="10" id="KW-1185">Reference proteome</keyword>
<evidence type="ECO:0000256" key="4">
    <source>
        <dbReference type="ARBA" id="ARBA00022679"/>
    </source>
</evidence>
<protein>
    <recommendedName>
        <fullName evidence="2">histidine kinase</fullName>
        <ecNumber evidence="2">2.7.13.3</ecNumber>
    </recommendedName>
</protein>
<keyword evidence="6" id="KW-0472">Membrane</keyword>
<dbReference type="InterPro" id="IPR000014">
    <property type="entry name" value="PAS"/>
</dbReference>
<dbReference type="InterPro" id="IPR000700">
    <property type="entry name" value="PAS-assoc_C"/>
</dbReference>
<dbReference type="SUPFAM" id="SSF47384">
    <property type="entry name" value="Homodimeric domain of signal transducing histidine kinase"/>
    <property type="match status" value="1"/>
</dbReference>
<dbReference type="InterPro" id="IPR003661">
    <property type="entry name" value="HisK_dim/P_dom"/>
</dbReference>
<dbReference type="InterPro" id="IPR035965">
    <property type="entry name" value="PAS-like_dom_sf"/>
</dbReference>
<dbReference type="Gene3D" id="1.10.287.130">
    <property type="match status" value="1"/>
</dbReference>
<accession>A0ABP8G0K6</accession>
<dbReference type="PROSITE" id="PS50113">
    <property type="entry name" value="PAC"/>
    <property type="match status" value="1"/>
</dbReference>
<evidence type="ECO:0000259" key="8">
    <source>
        <dbReference type="PROSITE" id="PS50113"/>
    </source>
</evidence>
<evidence type="ECO:0000256" key="3">
    <source>
        <dbReference type="ARBA" id="ARBA00022553"/>
    </source>
</evidence>
<dbReference type="SUPFAM" id="SSF55785">
    <property type="entry name" value="PYP-like sensor domain (PAS domain)"/>
    <property type="match status" value="2"/>
</dbReference>
<dbReference type="EC" id="2.7.13.3" evidence="2"/>
<dbReference type="PANTHER" id="PTHR43304:SF1">
    <property type="entry name" value="PAC DOMAIN-CONTAINING PROTEIN"/>
    <property type="match status" value="1"/>
</dbReference>
<dbReference type="PANTHER" id="PTHR43304">
    <property type="entry name" value="PHYTOCHROME-LIKE PROTEIN CPH1"/>
    <property type="match status" value="1"/>
</dbReference>
<keyword evidence="6" id="KW-0812">Transmembrane</keyword>
<reference evidence="10" key="1">
    <citation type="journal article" date="2019" name="Int. J. Syst. Evol. Microbiol.">
        <title>The Global Catalogue of Microorganisms (GCM) 10K type strain sequencing project: providing services to taxonomists for standard genome sequencing and annotation.</title>
        <authorList>
            <consortium name="The Broad Institute Genomics Platform"/>
            <consortium name="The Broad Institute Genome Sequencing Center for Infectious Disease"/>
            <person name="Wu L."/>
            <person name="Ma J."/>
        </authorList>
    </citation>
    <scope>NUCLEOTIDE SEQUENCE [LARGE SCALE GENOMIC DNA]</scope>
    <source>
        <strain evidence="10">JCM 17705</strain>
    </source>
</reference>
<evidence type="ECO:0000256" key="2">
    <source>
        <dbReference type="ARBA" id="ARBA00012438"/>
    </source>
</evidence>
<dbReference type="Gene3D" id="3.30.450.20">
    <property type="entry name" value="PAS domain"/>
    <property type="match status" value="2"/>
</dbReference>
<dbReference type="Pfam" id="PF08447">
    <property type="entry name" value="PAS_3"/>
    <property type="match status" value="1"/>
</dbReference>
<dbReference type="InterPro" id="IPR052162">
    <property type="entry name" value="Sensor_kinase/Photoreceptor"/>
</dbReference>
<dbReference type="PROSITE" id="PS50112">
    <property type="entry name" value="PAS"/>
    <property type="match status" value="1"/>
</dbReference>
<feature type="domain" description="PAC" evidence="8">
    <location>
        <begin position="271"/>
        <end position="324"/>
    </location>
</feature>
<evidence type="ECO:0000313" key="10">
    <source>
        <dbReference type="Proteomes" id="UP001500582"/>
    </source>
</evidence>
<proteinExistence type="predicted"/>
<name>A0ABP8G0K6_9SPHI</name>
<gene>
    <name evidence="9" type="ORF">GCM10023149_11140</name>
</gene>
<dbReference type="CDD" id="cd00130">
    <property type="entry name" value="PAS"/>
    <property type="match status" value="1"/>
</dbReference>
<dbReference type="EMBL" id="BAABFT010000002">
    <property type="protein sequence ID" value="GAA4314834.1"/>
    <property type="molecule type" value="Genomic_DNA"/>
</dbReference>
<dbReference type="Proteomes" id="UP001500582">
    <property type="component" value="Unassembled WGS sequence"/>
</dbReference>
<feature type="domain" description="PAS" evidence="7">
    <location>
        <begin position="199"/>
        <end position="270"/>
    </location>
</feature>
<evidence type="ECO:0000256" key="5">
    <source>
        <dbReference type="ARBA" id="ARBA00022777"/>
    </source>
</evidence>
<keyword evidence="5" id="KW-0418">Kinase</keyword>
<evidence type="ECO:0000256" key="6">
    <source>
        <dbReference type="SAM" id="Phobius"/>
    </source>
</evidence>
<dbReference type="InterPro" id="IPR001610">
    <property type="entry name" value="PAC"/>
</dbReference>
<dbReference type="InterPro" id="IPR013655">
    <property type="entry name" value="PAS_fold_3"/>
</dbReference>
<dbReference type="Pfam" id="PF13426">
    <property type="entry name" value="PAS_9"/>
    <property type="match status" value="1"/>
</dbReference>
<dbReference type="RefSeq" id="WP_345210019.1">
    <property type="nucleotide sequence ID" value="NZ_BAABFT010000002.1"/>
</dbReference>
<dbReference type="InterPro" id="IPR036097">
    <property type="entry name" value="HisK_dim/P_sf"/>
</dbReference>
<keyword evidence="4" id="KW-0808">Transferase</keyword>
<evidence type="ECO:0000256" key="1">
    <source>
        <dbReference type="ARBA" id="ARBA00000085"/>
    </source>
</evidence>
<comment type="caution">
    <text evidence="9">The sequence shown here is derived from an EMBL/GenBank/DDBJ whole genome shotgun (WGS) entry which is preliminary data.</text>
</comment>
<dbReference type="NCBIfam" id="TIGR00229">
    <property type="entry name" value="sensory_box"/>
    <property type="match status" value="1"/>
</dbReference>
<keyword evidence="3" id="KW-0597">Phosphoprotein</keyword>
<dbReference type="CDD" id="cd00082">
    <property type="entry name" value="HisKA"/>
    <property type="match status" value="1"/>
</dbReference>
<evidence type="ECO:0000313" key="9">
    <source>
        <dbReference type="EMBL" id="GAA4314834.1"/>
    </source>
</evidence>
<feature type="transmembrane region" description="Helical" evidence="6">
    <location>
        <begin position="42"/>
        <end position="59"/>
    </location>
</feature>
<evidence type="ECO:0000259" key="7">
    <source>
        <dbReference type="PROSITE" id="PS50112"/>
    </source>
</evidence>
<dbReference type="SMART" id="SM00091">
    <property type="entry name" value="PAS"/>
    <property type="match status" value="1"/>
</dbReference>